<dbReference type="PANTHER" id="PTHR43818:SF11">
    <property type="entry name" value="BCDNA.GH03377"/>
    <property type="match status" value="1"/>
</dbReference>
<dbReference type="STRING" id="391626.OAN307_c07100"/>
<dbReference type="KEGG" id="oat:OAN307_c07100"/>
<evidence type="ECO:0000259" key="3">
    <source>
        <dbReference type="Pfam" id="PF22725"/>
    </source>
</evidence>
<gene>
    <name evidence="4" type="ORF">OAN307_c07100</name>
</gene>
<dbReference type="SUPFAM" id="SSF51735">
    <property type="entry name" value="NAD(P)-binding Rossmann-fold domains"/>
    <property type="match status" value="1"/>
</dbReference>
<dbReference type="Proteomes" id="UP000005307">
    <property type="component" value="Chromosome"/>
</dbReference>
<dbReference type="eggNOG" id="COG0673">
    <property type="taxonomic scope" value="Bacteria"/>
</dbReference>
<accession>M9R2H2</accession>
<feature type="domain" description="GFO/IDH/MocA-like oxidoreductase" evidence="3">
    <location>
        <begin position="187"/>
        <end position="313"/>
    </location>
</feature>
<dbReference type="Pfam" id="PF01408">
    <property type="entry name" value="GFO_IDH_MocA"/>
    <property type="match status" value="1"/>
</dbReference>
<dbReference type="Pfam" id="PF22725">
    <property type="entry name" value="GFO_IDH_MocA_C3"/>
    <property type="match status" value="1"/>
</dbReference>
<dbReference type="EMBL" id="CP003740">
    <property type="protein sequence ID" value="AGI66437.1"/>
    <property type="molecule type" value="Genomic_DNA"/>
</dbReference>
<evidence type="ECO:0000313" key="5">
    <source>
        <dbReference type="Proteomes" id="UP000005307"/>
    </source>
</evidence>
<dbReference type="Gene3D" id="3.30.360.10">
    <property type="entry name" value="Dihydrodipicolinate Reductase, domain 2"/>
    <property type="match status" value="1"/>
</dbReference>
<dbReference type="GO" id="GO:0000166">
    <property type="term" value="F:nucleotide binding"/>
    <property type="evidence" value="ECO:0007669"/>
    <property type="project" value="InterPro"/>
</dbReference>
<feature type="domain" description="Gfo/Idh/MocA-like oxidoreductase N-terminal" evidence="2">
    <location>
        <begin position="53"/>
        <end position="178"/>
    </location>
</feature>
<evidence type="ECO:0000259" key="2">
    <source>
        <dbReference type="Pfam" id="PF01408"/>
    </source>
</evidence>
<dbReference type="PANTHER" id="PTHR43818">
    <property type="entry name" value="BCDNA.GH03377"/>
    <property type="match status" value="1"/>
</dbReference>
<keyword evidence="1" id="KW-0560">Oxidoreductase</keyword>
<dbReference type="InterPro" id="IPR055170">
    <property type="entry name" value="GFO_IDH_MocA-like_dom"/>
</dbReference>
<evidence type="ECO:0000313" key="4">
    <source>
        <dbReference type="EMBL" id="AGI66437.1"/>
    </source>
</evidence>
<dbReference type="InterPro" id="IPR000683">
    <property type="entry name" value="Gfo/Idh/MocA-like_OxRdtase_N"/>
</dbReference>
<evidence type="ECO:0000256" key="1">
    <source>
        <dbReference type="ARBA" id="ARBA00023002"/>
    </source>
</evidence>
<dbReference type="SUPFAM" id="SSF55347">
    <property type="entry name" value="Glyceraldehyde-3-phosphate dehydrogenase-like, C-terminal domain"/>
    <property type="match status" value="1"/>
</dbReference>
<dbReference type="AlphaFoldDB" id="M9R2H2"/>
<organism evidence="4 5">
    <name type="scientific">Octadecabacter antarcticus 307</name>
    <dbReference type="NCBI Taxonomy" id="391626"/>
    <lineage>
        <taxon>Bacteria</taxon>
        <taxon>Pseudomonadati</taxon>
        <taxon>Pseudomonadota</taxon>
        <taxon>Alphaproteobacteria</taxon>
        <taxon>Rhodobacterales</taxon>
        <taxon>Roseobacteraceae</taxon>
        <taxon>Octadecabacter</taxon>
    </lineage>
</organism>
<dbReference type="HOGENOM" id="CLU_023194_17_0_5"/>
<dbReference type="Gene3D" id="3.40.50.720">
    <property type="entry name" value="NAD(P)-binding Rossmann-like Domain"/>
    <property type="match status" value="1"/>
</dbReference>
<sequence>MVASVMLVCSPDSYDGIDCGLQVSDSDDNHFATGCKLVFRKGMVVAEPRTEIGIGVLGGGYMGKAHSVAMASVGAVFDTVLRPRLEMICASSPASAERYRAAYGFARATHDWRALVEDPRVDAIVIATPQSTHRAIAEAAFALGKAVLCEKPMGADFADATAMVAAAEKNGTANMVAYNYIRTPASQYARKLIADGVIGDVTWFRGEHTEDFLADPNAPATWRTTGMANGTMGDLAPHMINAALALIGPIDSLIAEVETVHKTRPGGEVSNDDHAQIMCRFVGGTMGHMFFSRIATGRKMGYTYEITGTKGAIKFDQEDQNAIWLYKMDDAEAERGFRKILTGPAHPDYEPFCQGPGHGTGYQDQIIIEARDFLHAIHSGQPVWPTFRDGLDVARIVHTALQSAQTRSWLDVSKG</sequence>
<reference evidence="4 5" key="1">
    <citation type="journal article" date="2013" name="PLoS ONE">
        <title>Poles Apart: Arctic and Antarctic Octadecabacter strains Share High Genome Plasticity and a New Type of Xanthorhodopsin.</title>
        <authorList>
            <person name="Vollmers J."/>
            <person name="Voget S."/>
            <person name="Dietrich S."/>
            <person name="Gollnow K."/>
            <person name="Smits M."/>
            <person name="Meyer K."/>
            <person name="Brinkhoff T."/>
            <person name="Simon M."/>
            <person name="Daniel R."/>
        </authorList>
    </citation>
    <scope>NUCLEOTIDE SEQUENCE [LARGE SCALE GENOMIC DNA]</scope>
    <source>
        <strain evidence="4 5">307</strain>
    </source>
</reference>
<name>M9R2H2_9RHOB</name>
<dbReference type="InterPro" id="IPR036291">
    <property type="entry name" value="NAD(P)-bd_dom_sf"/>
</dbReference>
<proteinExistence type="predicted"/>
<dbReference type="GO" id="GO:0016491">
    <property type="term" value="F:oxidoreductase activity"/>
    <property type="evidence" value="ECO:0007669"/>
    <property type="project" value="UniProtKB-KW"/>
</dbReference>
<dbReference type="InterPro" id="IPR050463">
    <property type="entry name" value="Gfo/Idh/MocA_oxidrdct_glycsds"/>
</dbReference>
<keyword evidence="5" id="KW-1185">Reference proteome</keyword>
<protein>
    <submittedName>
        <fullName evidence="4">Putative oxidoreductase</fullName>
    </submittedName>
</protein>